<dbReference type="GO" id="GO:0005886">
    <property type="term" value="C:plasma membrane"/>
    <property type="evidence" value="ECO:0007669"/>
    <property type="project" value="TreeGrafter"/>
</dbReference>
<dbReference type="InterPro" id="IPR044751">
    <property type="entry name" value="Ion_transp-like_CBS"/>
</dbReference>
<dbReference type="FunFam" id="3.10.580.10:FF:000002">
    <property type="entry name" value="Magnesium/cobalt efflux protein CorC"/>
    <property type="match status" value="1"/>
</dbReference>
<dbReference type="RefSeq" id="WP_052515505.1">
    <property type="nucleotide sequence ID" value="NZ_AZAC01000056.1"/>
</dbReference>
<dbReference type="InterPro" id="IPR016169">
    <property type="entry name" value="FAD-bd_PCMH_sub2"/>
</dbReference>
<dbReference type="InterPro" id="IPR046342">
    <property type="entry name" value="CBS_dom_sf"/>
</dbReference>
<dbReference type="Proteomes" id="UP000032233">
    <property type="component" value="Unassembled WGS sequence"/>
</dbReference>
<name>A0A0D2J6T5_9BACT</name>
<dbReference type="CDD" id="cd04590">
    <property type="entry name" value="CBS_pair_CorC_HlyC_assoc"/>
    <property type="match status" value="1"/>
</dbReference>
<dbReference type="PANTHER" id="PTHR22777:SF17">
    <property type="entry name" value="UPF0053 PROTEIN SLL0260"/>
    <property type="match status" value="1"/>
</dbReference>
<evidence type="ECO:0000313" key="6">
    <source>
        <dbReference type="Proteomes" id="UP000032233"/>
    </source>
</evidence>
<protein>
    <recommendedName>
        <fullName evidence="4">CBS domain-containing protein</fullName>
    </recommendedName>
</protein>
<evidence type="ECO:0000259" key="4">
    <source>
        <dbReference type="PROSITE" id="PS51371"/>
    </source>
</evidence>
<dbReference type="PATRIC" id="fig|1429043.3.peg.5120"/>
<dbReference type="EMBL" id="AZAC01000056">
    <property type="protein sequence ID" value="KIX11391.1"/>
    <property type="molecule type" value="Genomic_DNA"/>
</dbReference>
<sequence>MDTEPGRSLIARVLDLFKGGRSTTSQELEREIQGLVDQGEAQGFLTPHEGHMIEGVLELDQTTAGQIMVPRIDLAMVSDKDSINDIIRVITDSGHSRIPVYSGDPDHIVGVIYAKDLLSHWGKPGETNNICEVARKPFFVPQAMPLNELLTAFRRKRVHLAVVVDEYGGTAGVVTLEDVLEEIVGEIEDEYDQEEHLSQRQQDGSLVVDARLEVEELSGLLGYEVPEELPEGRFETVGGFITTYLGRVPNAGEIMEYGPLTLKVVEADDRKIDKVKVGFDPEAAKEPEEA</sequence>
<keyword evidence="6" id="KW-1185">Reference proteome</keyword>
<feature type="domain" description="CBS" evidence="4">
    <location>
        <begin position="133"/>
        <end position="190"/>
    </location>
</feature>
<dbReference type="Pfam" id="PF00571">
    <property type="entry name" value="CBS"/>
    <property type="match status" value="2"/>
</dbReference>
<comment type="caution">
    <text evidence="5">The sequence shown here is derived from an EMBL/GenBank/DDBJ whole genome shotgun (WGS) entry which is preliminary data.</text>
</comment>
<evidence type="ECO:0000256" key="1">
    <source>
        <dbReference type="ARBA" id="ARBA00022737"/>
    </source>
</evidence>
<dbReference type="PROSITE" id="PS51371">
    <property type="entry name" value="CBS"/>
    <property type="match status" value="2"/>
</dbReference>
<keyword evidence="2 3" id="KW-0129">CBS domain</keyword>
<reference evidence="5 6" key="1">
    <citation type="submission" date="2013-11" db="EMBL/GenBank/DDBJ databases">
        <title>Metagenomic analysis of a methanogenic consortium involved in long chain n-alkane degradation.</title>
        <authorList>
            <person name="Davidova I.A."/>
            <person name="Callaghan A.V."/>
            <person name="Wawrik B."/>
            <person name="Pruitt S."/>
            <person name="Marks C."/>
            <person name="Duncan K.E."/>
            <person name="Suflita J.M."/>
        </authorList>
    </citation>
    <scope>NUCLEOTIDE SEQUENCE [LARGE SCALE GENOMIC DNA]</scope>
    <source>
        <strain evidence="5 6">SPR</strain>
    </source>
</reference>
<dbReference type="InterPro" id="IPR005170">
    <property type="entry name" value="Transptr-assoc_dom"/>
</dbReference>
<dbReference type="GO" id="GO:0050660">
    <property type="term" value="F:flavin adenine dinucleotide binding"/>
    <property type="evidence" value="ECO:0007669"/>
    <property type="project" value="InterPro"/>
</dbReference>
<dbReference type="SUPFAM" id="SSF56176">
    <property type="entry name" value="FAD-binding/transporter-associated domain-like"/>
    <property type="match status" value="1"/>
</dbReference>
<dbReference type="InterPro" id="IPR000644">
    <property type="entry name" value="CBS_dom"/>
</dbReference>
<proteinExistence type="predicted"/>
<dbReference type="PANTHER" id="PTHR22777">
    <property type="entry name" value="HEMOLYSIN-RELATED"/>
    <property type="match status" value="1"/>
</dbReference>
<evidence type="ECO:0000313" key="5">
    <source>
        <dbReference type="EMBL" id="KIX11391.1"/>
    </source>
</evidence>
<dbReference type="SMART" id="SM01091">
    <property type="entry name" value="CorC_HlyC"/>
    <property type="match status" value="1"/>
</dbReference>
<dbReference type="Pfam" id="PF03471">
    <property type="entry name" value="CorC_HlyC"/>
    <property type="match status" value="1"/>
</dbReference>
<dbReference type="InterPro" id="IPR036318">
    <property type="entry name" value="FAD-bd_PCMH-like_sf"/>
</dbReference>
<accession>A0A0D2J6T5</accession>
<dbReference type="Gene3D" id="3.10.580.10">
    <property type="entry name" value="CBS-domain"/>
    <property type="match status" value="1"/>
</dbReference>
<dbReference type="SMART" id="SM00116">
    <property type="entry name" value="CBS"/>
    <property type="match status" value="2"/>
</dbReference>
<dbReference type="Gene3D" id="3.30.465.10">
    <property type="match status" value="1"/>
</dbReference>
<evidence type="ECO:0000256" key="3">
    <source>
        <dbReference type="PROSITE-ProRule" id="PRU00703"/>
    </source>
</evidence>
<organism evidence="5 6">
    <name type="scientific">Dethiosulfatarculus sandiegensis</name>
    <dbReference type="NCBI Taxonomy" id="1429043"/>
    <lineage>
        <taxon>Bacteria</taxon>
        <taxon>Pseudomonadati</taxon>
        <taxon>Thermodesulfobacteriota</taxon>
        <taxon>Desulfarculia</taxon>
        <taxon>Desulfarculales</taxon>
        <taxon>Desulfarculaceae</taxon>
        <taxon>Dethiosulfatarculus</taxon>
    </lineage>
</organism>
<keyword evidence="1" id="KW-0677">Repeat</keyword>
<gene>
    <name evidence="5" type="ORF">X474_24215</name>
</gene>
<dbReference type="AlphaFoldDB" id="A0A0D2J6T5"/>
<feature type="domain" description="CBS" evidence="4">
    <location>
        <begin position="68"/>
        <end position="127"/>
    </location>
</feature>
<dbReference type="STRING" id="1429043.X474_24215"/>
<dbReference type="FunCoup" id="A0A0D2J6T5">
    <property type="interactions" value="124"/>
</dbReference>
<dbReference type="SUPFAM" id="SSF54631">
    <property type="entry name" value="CBS-domain pair"/>
    <property type="match status" value="1"/>
</dbReference>
<dbReference type="InParanoid" id="A0A0D2J6T5"/>
<evidence type="ECO:0000256" key="2">
    <source>
        <dbReference type="ARBA" id="ARBA00023122"/>
    </source>
</evidence>